<dbReference type="Proteomes" id="UP000321353">
    <property type="component" value="Chromosome"/>
</dbReference>
<name>A0A5B9MGZ4_9BACT</name>
<evidence type="ECO:0000256" key="1">
    <source>
        <dbReference type="SAM" id="MobiDB-lite"/>
    </source>
</evidence>
<dbReference type="AlphaFoldDB" id="A0A5B9MGZ4"/>
<feature type="region of interest" description="Disordered" evidence="1">
    <location>
        <begin position="27"/>
        <end position="63"/>
    </location>
</feature>
<organism evidence="2 3">
    <name type="scientific">Stieleria maiorica</name>
    <dbReference type="NCBI Taxonomy" id="2795974"/>
    <lineage>
        <taxon>Bacteria</taxon>
        <taxon>Pseudomonadati</taxon>
        <taxon>Planctomycetota</taxon>
        <taxon>Planctomycetia</taxon>
        <taxon>Pirellulales</taxon>
        <taxon>Pirellulaceae</taxon>
        <taxon>Stieleria</taxon>
    </lineage>
</organism>
<dbReference type="EMBL" id="CP036264">
    <property type="protein sequence ID" value="QEG00552.1"/>
    <property type="molecule type" value="Genomic_DNA"/>
</dbReference>
<gene>
    <name evidence="2" type="ORF">Mal15_46220</name>
</gene>
<proteinExistence type="predicted"/>
<sequence>MARGMTGLPVIANGGLHDPDLADDVIGRRTADRLPPTVTRSGRHDAELQHPLQTVRKLEGRES</sequence>
<protein>
    <submittedName>
        <fullName evidence="2">Uncharacterized protein</fullName>
    </submittedName>
</protein>
<reference evidence="2 3" key="1">
    <citation type="submission" date="2019-02" db="EMBL/GenBank/DDBJ databases">
        <title>Planctomycetal bacteria perform biofilm scaping via a novel small molecule.</title>
        <authorList>
            <person name="Jeske O."/>
            <person name="Boedeker C."/>
            <person name="Wiegand S."/>
            <person name="Breitling P."/>
            <person name="Kallscheuer N."/>
            <person name="Jogler M."/>
            <person name="Rohde M."/>
            <person name="Petersen J."/>
            <person name="Medema M.H."/>
            <person name="Surup F."/>
            <person name="Jogler C."/>
        </authorList>
    </citation>
    <scope>NUCLEOTIDE SEQUENCE [LARGE SCALE GENOMIC DNA]</scope>
    <source>
        <strain evidence="2 3">Mal15</strain>
    </source>
</reference>
<accession>A0A5B9MGZ4</accession>
<feature type="region of interest" description="Disordered" evidence="1">
    <location>
        <begin position="1"/>
        <end position="20"/>
    </location>
</feature>
<evidence type="ECO:0000313" key="2">
    <source>
        <dbReference type="EMBL" id="QEG00552.1"/>
    </source>
</evidence>
<dbReference type="KEGG" id="smam:Mal15_46220"/>
<evidence type="ECO:0000313" key="3">
    <source>
        <dbReference type="Proteomes" id="UP000321353"/>
    </source>
</evidence>
<keyword evidence="3" id="KW-1185">Reference proteome</keyword>